<dbReference type="PANTHER" id="PTHR39210">
    <property type="entry name" value="HEPARIN-SULFATE LYASE"/>
    <property type="match status" value="1"/>
</dbReference>
<keyword evidence="2" id="KW-0732">Signal</keyword>
<reference evidence="7 8" key="1">
    <citation type="journal article" date="2016" name="Nat. Commun.">
        <title>Thousands of microbial genomes shed light on interconnected biogeochemical processes in an aquifer system.</title>
        <authorList>
            <person name="Anantharaman K."/>
            <person name="Brown C.T."/>
            <person name="Hug L.A."/>
            <person name="Sharon I."/>
            <person name="Castelle C.J."/>
            <person name="Probst A.J."/>
            <person name="Thomas B.C."/>
            <person name="Singh A."/>
            <person name="Wilkins M.J."/>
            <person name="Karaoz U."/>
            <person name="Brodie E.L."/>
            <person name="Williams K.H."/>
            <person name="Hubbard S.S."/>
            <person name="Banfield J.F."/>
        </authorList>
    </citation>
    <scope>NUCLEOTIDE SEQUENCE [LARGE SCALE GENOMIC DNA]</scope>
    <source>
        <strain evidence="8">RIFCSPLOWO2_12_FULL_64_10</strain>
    </source>
</reference>
<dbReference type="GO" id="GO:0016829">
    <property type="term" value="F:lyase activity"/>
    <property type="evidence" value="ECO:0007669"/>
    <property type="project" value="UniProtKB-KW"/>
</dbReference>
<dbReference type="GO" id="GO:0042597">
    <property type="term" value="C:periplasmic space"/>
    <property type="evidence" value="ECO:0007669"/>
    <property type="project" value="UniProtKB-SubCell"/>
</dbReference>
<dbReference type="Pfam" id="PF07940">
    <property type="entry name" value="Hepar_II_III_C"/>
    <property type="match status" value="1"/>
</dbReference>
<keyword evidence="3" id="KW-0574">Periplasm</keyword>
<organism evidence="7 8">
    <name type="scientific">Handelsmanbacteria sp. (strain RIFCSPLOWO2_12_FULL_64_10)</name>
    <dbReference type="NCBI Taxonomy" id="1817868"/>
    <lineage>
        <taxon>Bacteria</taxon>
        <taxon>Candidatus Handelsmaniibacteriota</taxon>
    </lineage>
</organism>
<evidence type="ECO:0000256" key="4">
    <source>
        <dbReference type="ARBA" id="ARBA00023239"/>
    </source>
</evidence>
<dbReference type="SUPFAM" id="SSF48230">
    <property type="entry name" value="Chondroitin AC/alginate lyase"/>
    <property type="match status" value="1"/>
</dbReference>
<feature type="domain" description="Heparinase II/III-like C-terminal" evidence="5">
    <location>
        <begin position="380"/>
        <end position="542"/>
    </location>
</feature>
<evidence type="ECO:0000256" key="2">
    <source>
        <dbReference type="ARBA" id="ARBA00022729"/>
    </source>
</evidence>
<keyword evidence="4" id="KW-0456">Lyase</keyword>
<gene>
    <name evidence="7" type="ORF">A3F84_02895</name>
</gene>
<dbReference type="EMBL" id="MFKF01000189">
    <property type="protein sequence ID" value="OGG51259.1"/>
    <property type="molecule type" value="Genomic_DNA"/>
</dbReference>
<dbReference type="Proteomes" id="UP000178606">
    <property type="component" value="Unassembled WGS sequence"/>
</dbReference>
<dbReference type="AlphaFoldDB" id="A0A1F6CQ16"/>
<dbReference type="InterPro" id="IPR012480">
    <property type="entry name" value="Hepar_II_III_C"/>
</dbReference>
<accession>A0A1F6CQ16</accession>
<evidence type="ECO:0000256" key="1">
    <source>
        <dbReference type="ARBA" id="ARBA00004418"/>
    </source>
</evidence>
<evidence type="ECO:0000256" key="3">
    <source>
        <dbReference type="ARBA" id="ARBA00022764"/>
    </source>
</evidence>
<sequence length="710" mass="80736">MAEEEVSRLRMLHISDRDLFAAMRLDGPALRGVREAVRRSAWQEAYEAWGGYFAARERPAHTVRTWPRGRDLKATIREAERVVAHEIQGWHRVTFRFGPAVDFNADYGQSGKYGFHYWGWSIPVREAFEATGDPRYARCFDELINQWYEQREKVKGGHRGSSVIWYELGLACRSPVFLDHYLAYRRAGVMGWRTHCRMLKVFLGQMRKLMDFESRGYAPGNWQMAGSWALLIAGAMLPEFREARDWVRVGALRLTEHLDRDFYEDGCHSERAPGYGSWCRKMSQDVLALYEANPQLGRLKRDFRGRVTQMYDWFLSVTAPGGFGFSTNDGGLGRQDDILTQGAEFTGKGRYLWPVRDRVKAAGRVRPAHPGYTSIDDRPSGFAVMRSGWGQDDLYALINYGPYGGGHTHNDLLDFDLFAYGRPLAVEEGRYGAYDNPLDHYFRSPQAHNQIVVNDAPMERTKRQGEDLVWRTGERIDFFSARHRGYEERFGVVIERRIVFIRPRGATEPGYWVVSDNALEGPRRHAYTWYLHSPFRWRVSRGMCRTVGSPGLLVLPADAEEIRHVRQGVGYAKGDGTEGLTFPERHWIGLQKWTTAGASVAYDVALVPFRTRPAGGAVSSLPASRDGQEVGRSTARGVRVERDGATEVAVFSDRADAETVCGDIRLKGRMCILSLRRGRMAWAAGVDCKAISYRGKALFRAGRVRELVEI</sequence>
<protein>
    <submittedName>
        <fullName evidence="7">Uncharacterized protein</fullName>
    </submittedName>
</protein>
<comment type="caution">
    <text evidence="7">The sequence shown here is derived from an EMBL/GenBank/DDBJ whole genome shotgun (WGS) entry which is preliminary data.</text>
</comment>
<evidence type="ECO:0000313" key="8">
    <source>
        <dbReference type="Proteomes" id="UP000178606"/>
    </source>
</evidence>
<name>A0A1F6CQ16_HANXR</name>
<evidence type="ECO:0000259" key="6">
    <source>
        <dbReference type="Pfam" id="PF16889"/>
    </source>
</evidence>
<proteinExistence type="predicted"/>
<dbReference type="Gene3D" id="1.50.10.100">
    <property type="entry name" value="Chondroitin AC/alginate lyase"/>
    <property type="match status" value="1"/>
</dbReference>
<dbReference type="Gene3D" id="2.70.98.70">
    <property type="match status" value="1"/>
</dbReference>
<dbReference type="InterPro" id="IPR031680">
    <property type="entry name" value="Hepar_II_III_N"/>
</dbReference>
<feature type="domain" description="Heparin-sulfate lyase N-terminal" evidence="6">
    <location>
        <begin position="19"/>
        <end position="330"/>
    </location>
</feature>
<evidence type="ECO:0000259" key="5">
    <source>
        <dbReference type="Pfam" id="PF07940"/>
    </source>
</evidence>
<evidence type="ECO:0000313" key="7">
    <source>
        <dbReference type="EMBL" id="OGG51259.1"/>
    </source>
</evidence>
<dbReference type="PANTHER" id="PTHR39210:SF1">
    <property type="entry name" value="HEPARIN-SULFATE LYASE"/>
    <property type="match status" value="1"/>
</dbReference>
<dbReference type="InterPro" id="IPR008929">
    <property type="entry name" value="Chondroitin_lyas"/>
</dbReference>
<dbReference type="Pfam" id="PF16889">
    <property type="entry name" value="Hepar_II_III_N"/>
    <property type="match status" value="1"/>
</dbReference>
<comment type="subcellular location">
    <subcellularLocation>
        <location evidence="1">Periplasm</location>
    </subcellularLocation>
</comment>